<feature type="region of interest" description="Disordered" evidence="1">
    <location>
        <begin position="363"/>
        <end position="389"/>
    </location>
</feature>
<dbReference type="AlphaFoldDB" id="A0A7S2UKF4"/>
<gene>
    <name evidence="3" type="ORF">ASEP1449_LOCUS14264</name>
</gene>
<sequence>MEGCSSISSRGTVVAQSLSAPFSSTPTLFVVWDYPPMRRRRCEVVLQWPRPLICLMSLLWFRIYMHDAHVMAFQVYRHPGSAGFSQFGTRHRPPIMHAPVLTSRKATNNNEEGESKQAKSKRVNQQNVDGKQELPISKKGRESNSDKSKGGGKEQTTSRKGGEPKGNIKKKQGEDKGPSKKTRAKIKNLGDAKEDRSLLNMLDPFKAGKELRKQIDSALTSLGTGLGGKSSRSSAYYLDDRFMETGQGPALFAERNPLFDRLDDDDYVPEVLVVGATGEVGRLVVRRLLLDGRFRVRVLVRDLYSKTLNMLGTGVTYCQGDLSNIESLEYAITDVDKIVFCAGAPRSDEDDFRGKFQKFVDENIEEQPKEPTNDGTKESEGTDRESVMGNADLDWDKIETVMEMRARLAEQVDCIGMQHLVRAYQDVRYADYGTSQAAKRSLFKFKSRQDDFNIFSIDDEDERDILDTLKAGIVEASANSQFSARAAKDTMARAYGQDSSYDSETKDYEDEYGYEEYDQAYDAVTSNVPDVPSKSVAWVTPAMQTQCSWIKNKFGSAVFVGKVPAGKRGEAAVVSSRLRGKEDPEKGIDLSNGFAGFMCRLCSDGGAYEAFVRTEEYDKSGIEYVCKFKTGMKPRQSDNKSRYKFRTVRLPFSLFKAVQRRGVTVPTDVDDPGVINFTGKDVRHIGFRYRSASNEKRSTALRINGKKTKDKAAYSSFYLALSYIKVYRSQLEPEFVYLSDARIPPTLSDGAVRHDMRQILSPTSPQNEEDDENVGESYRIMDQEEVKRIVEDRMGRSEEETYFKFRGEEILRNSGLSYTIVRIAGYNESPSGESSTIQLQQSNDDLASVSRADIAEVCVSSLLDPNALNKSVYMTKAKRGKSTKLNIDEDITSKFERLEADLY</sequence>
<evidence type="ECO:0000313" key="3">
    <source>
        <dbReference type="EMBL" id="CAD9822430.1"/>
    </source>
</evidence>
<proteinExistence type="predicted"/>
<feature type="domain" description="NAD(P)-binding" evidence="2">
    <location>
        <begin position="275"/>
        <end position="350"/>
    </location>
</feature>
<accession>A0A7S2UKF4</accession>
<dbReference type="PANTHER" id="PTHR15020:SF50">
    <property type="entry name" value="UPF0659 PROTEIN YMR090W"/>
    <property type="match status" value="1"/>
</dbReference>
<feature type="compositionally biased region" description="Basic and acidic residues" evidence="1">
    <location>
        <begin position="363"/>
        <end position="386"/>
    </location>
</feature>
<dbReference type="InterPro" id="IPR036291">
    <property type="entry name" value="NAD(P)-bd_dom_sf"/>
</dbReference>
<feature type="compositionally biased region" description="Basic and acidic residues" evidence="1">
    <location>
        <begin position="139"/>
        <end position="163"/>
    </location>
</feature>
<protein>
    <recommendedName>
        <fullName evidence="2">NAD(P)-binding domain-containing protein</fullName>
    </recommendedName>
</protein>
<feature type="domain" description="NAD(P)-binding" evidence="2">
    <location>
        <begin position="804"/>
        <end position="865"/>
    </location>
</feature>
<dbReference type="InterPro" id="IPR016040">
    <property type="entry name" value="NAD(P)-bd_dom"/>
</dbReference>
<dbReference type="Pfam" id="PF13460">
    <property type="entry name" value="NAD_binding_10"/>
    <property type="match status" value="2"/>
</dbReference>
<dbReference type="Gene3D" id="3.40.50.720">
    <property type="entry name" value="NAD(P)-binding Rossmann-like Domain"/>
    <property type="match status" value="2"/>
</dbReference>
<evidence type="ECO:0000259" key="2">
    <source>
        <dbReference type="Pfam" id="PF13460"/>
    </source>
</evidence>
<reference evidence="3" key="1">
    <citation type="submission" date="2021-01" db="EMBL/GenBank/DDBJ databases">
        <authorList>
            <person name="Corre E."/>
            <person name="Pelletier E."/>
            <person name="Niang G."/>
            <person name="Scheremetjew M."/>
            <person name="Finn R."/>
            <person name="Kale V."/>
            <person name="Holt S."/>
            <person name="Cochrane G."/>
            <person name="Meng A."/>
            <person name="Brown T."/>
            <person name="Cohen L."/>
        </authorList>
    </citation>
    <scope>NUCLEOTIDE SEQUENCE</scope>
    <source>
        <strain evidence="3">CCMP2084</strain>
    </source>
</reference>
<feature type="region of interest" description="Disordered" evidence="1">
    <location>
        <begin position="87"/>
        <end position="191"/>
    </location>
</feature>
<name>A0A7S2UKF4_9STRA</name>
<evidence type="ECO:0000256" key="1">
    <source>
        <dbReference type="SAM" id="MobiDB-lite"/>
    </source>
</evidence>
<dbReference type="PANTHER" id="PTHR15020">
    <property type="entry name" value="FLAVIN REDUCTASE-RELATED"/>
    <property type="match status" value="1"/>
</dbReference>
<organism evidence="3">
    <name type="scientific">Attheya septentrionalis</name>
    <dbReference type="NCBI Taxonomy" id="420275"/>
    <lineage>
        <taxon>Eukaryota</taxon>
        <taxon>Sar</taxon>
        <taxon>Stramenopiles</taxon>
        <taxon>Ochrophyta</taxon>
        <taxon>Bacillariophyta</taxon>
        <taxon>Coscinodiscophyceae</taxon>
        <taxon>Chaetocerotophycidae</taxon>
        <taxon>Chaetocerotales</taxon>
        <taxon>Attheyaceae</taxon>
        <taxon>Attheya</taxon>
    </lineage>
</organism>
<dbReference type="EMBL" id="HBHQ01021151">
    <property type="protein sequence ID" value="CAD9822430.1"/>
    <property type="molecule type" value="Transcribed_RNA"/>
</dbReference>
<dbReference type="SUPFAM" id="SSF51735">
    <property type="entry name" value="NAD(P)-binding Rossmann-fold domains"/>
    <property type="match status" value="1"/>
</dbReference>